<dbReference type="Pfam" id="PF00109">
    <property type="entry name" value="ketoacyl-synt"/>
    <property type="match status" value="1"/>
</dbReference>
<dbReference type="GO" id="GO:0004315">
    <property type="term" value="F:3-oxoacyl-[acyl-carrier-protein] synthase activity"/>
    <property type="evidence" value="ECO:0007669"/>
    <property type="project" value="InterPro"/>
</dbReference>
<evidence type="ECO:0000256" key="1">
    <source>
        <dbReference type="ARBA" id="ARBA00022450"/>
    </source>
</evidence>
<dbReference type="InterPro" id="IPR014031">
    <property type="entry name" value="Ketoacyl_synth_C"/>
</dbReference>
<dbReference type="InterPro" id="IPR042099">
    <property type="entry name" value="ANL_N_sf"/>
</dbReference>
<dbReference type="InterPro" id="IPR016036">
    <property type="entry name" value="Malonyl_transacylase_ACP-bd"/>
</dbReference>
<dbReference type="InterPro" id="IPR045851">
    <property type="entry name" value="AMP-bd_C_sf"/>
</dbReference>
<dbReference type="Gene3D" id="3.30.70.3290">
    <property type="match status" value="1"/>
</dbReference>
<dbReference type="GO" id="GO:0004312">
    <property type="term" value="F:fatty acid synthase activity"/>
    <property type="evidence" value="ECO:0007669"/>
    <property type="project" value="TreeGrafter"/>
</dbReference>
<dbReference type="GO" id="GO:0005737">
    <property type="term" value="C:cytoplasm"/>
    <property type="evidence" value="ECO:0007669"/>
    <property type="project" value="TreeGrafter"/>
</dbReference>
<dbReference type="Pfam" id="PF00698">
    <property type="entry name" value="Acyl_transf_1"/>
    <property type="match status" value="1"/>
</dbReference>
<dbReference type="Gene3D" id="3.40.366.10">
    <property type="entry name" value="Malonyl-Coenzyme A Acyl Carrier Protein, domain 2"/>
    <property type="match status" value="1"/>
</dbReference>
<dbReference type="Pfam" id="PF00501">
    <property type="entry name" value="AMP-binding"/>
    <property type="match status" value="1"/>
</dbReference>
<dbReference type="Gene3D" id="3.30.300.30">
    <property type="match status" value="1"/>
</dbReference>
<keyword evidence="1" id="KW-0596">Phosphopantetheine</keyword>
<dbReference type="InterPro" id="IPR009081">
    <property type="entry name" value="PP-bd_ACP"/>
</dbReference>
<dbReference type="InterPro" id="IPR001227">
    <property type="entry name" value="Ac_transferase_dom_sf"/>
</dbReference>
<gene>
    <name evidence="5" type="ORF">FB566_4568</name>
</gene>
<dbReference type="PROSITE" id="PS00606">
    <property type="entry name" value="KS3_1"/>
    <property type="match status" value="1"/>
</dbReference>
<evidence type="ECO:0000256" key="3">
    <source>
        <dbReference type="ARBA" id="ARBA00022679"/>
    </source>
</evidence>
<dbReference type="Gene3D" id="1.10.1200.10">
    <property type="entry name" value="ACP-like"/>
    <property type="match status" value="1"/>
</dbReference>
<dbReference type="SUPFAM" id="SSF55048">
    <property type="entry name" value="Probable ACP-binding domain of malonyl-CoA ACP transacylase"/>
    <property type="match status" value="1"/>
</dbReference>
<name>A0A543B2K2_9ACTN</name>
<dbReference type="InterPro" id="IPR020806">
    <property type="entry name" value="PKS_PP-bd"/>
</dbReference>
<dbReference type="EMBL" id="VFOW01000001">
    <property type="protein sequence ID" value="TQL78970.1"/>
    <property type="molecule type" value="Genomic_DNA"/>
</dbReference>
<keyword evidence="3 5" id="KW-0808">Transferase</keyword>
<dbReference type="SMART" id="SM00827">
    <property type="entry name" value="PKS_AT"/>
    <property type="match status" value="1"/>
</dbReference>
<dbReference type="InterPro" id="IPR032821">
    <property type="entry name" value="PKS_assoc"/>
</dbReference>
<dbReference type="SUPFAM" id="SSF56801">
    <property type="entry name" value="Acetyl-CoA synthetase-like"/>
    <property type="match status" value="1"/>
</dbReference>
<dbReference type="InterPro" id="IPR020841">
    <property type="entry name" value="PKS_Beta-ketoAc_synthase_dom"/>
</dbReference>
<keyword evidence="6" id="KW-1185">Reference proteome</keyword>
<accession>A0A543B2K2</accession>
<dbReference type="InterPro" id="IPR000873">
    <property type="entry name" value="AMP-dep_synth/lig_dom"/>
</dbReference>
<reference evidence="5 6" key="1">
    <citation type="submission" date="2019-06" db="EMBL/GenBank/DDBJ databases">
        <title>Sequencing the genomes of 1000 actinobacteria strains.</title>
        <authorList>
            <person name="Klenk H.-P."/>
        </authorList>
    </citation>
    <scope>NUCLEOTIDE SEQUENCE [LARGE SCALE GENOMIC DNA]</scope>
    <source>
        <strain evidence="5 6">DSM 45928</strain>
    </source>
</reference>
<dbReference type="GO" id="GO:0031177">
    <property type="term" value="F:phosphopantetheine binding"/>
    <property type="evidence" value="ECO:0007669"/>
    <property type="project" value="InterPro"/>
</dbReference>
<dbReference type="InterPro" id="IPR036736">
    <property type="entry name" value="ACP-like_sf"/>
</dbReference>
<comment type="caution">
    <text evidence="5">The sequence shown here is derived from an EMBL/GenBank/DDBJ whole genome shotgun (WGS) entry which is preliminary data.</text>
</comment>
<dbReference type="Gene3D" id="3.40.50.12780">
    <property type="entry name" value="N-terminal domain of ligase-like"/>
    <property type="match status" value="1"/>
</dbReference>
<dbReference type="RefSeq" id="WP_170183422.1">
    <property type="nucleotide sequence ID" value="NZ_JBHTGS010000002.1"/>
</dbReference>
<dbReference type="Proteomes" id="UP000317043">
    <property type="component" value="Unassembled WGS sequence"/>
</dbReference>
<dbReference type="InterPro" id="IPR050091">
    <property type="entry name" value="PKS_NRPS_Biosynth_Enz"/>
</dbReference>
<dbReference type="PANTHER" id="PTHR43775:SF37">
    <property type="entry name" value="SI:DKEY-61P9.11"/>
    <property type="match status" value="1"/>
</dbReference>
<evidence type="ECO:0000313" key="6">
    <source>
        <dbReference type="Proteomes" id="UP000317043"/>
    </source>
</evidence>
<dbReference type="InterPro" id="IPR014043">
    <property type="entry name" value="Acyl_transferase_dom"/>
</dbReference>
<protein>
    <submittedName>
        <fullName evidence="5">Acyl transferase domain-containing protein</fullName>
    </submittedName>
</protein>
<dbReference type="Pfam" id="PF16197">
    <property type="entry name" value="KAsynt_C_assoc"/>
    <property type="match status" value="1"/>
</dbReference>
<dbReference type="SUPFAM" id="SSF53901">
    <property type="entry name" value="Thiolase-like"/>
    <property type="match status" value="1"/>
</dbReference>
<dbReference type="Pfam" id="PF00550">
    <property type="entry name" value="PP-binding"/>
    <property type="match status" value="1"/>
</dbReference>
<evidence type="ECO:0000256" key="2">
    <source>
        <dbReference type="ARBA" id="ARBA00022553"/>
    </source>
</evidence>
<keyword evidence="2" id="KW-0597">Phosphoprotein</keyword>
<sequence length="1510" mass="159804">MTGYVITGEAVDPHETVLFGAAGALRHAAETSPDAGVGVIDDVGRRFTPYPEFLTAAARWHGGLAAAGVARGATVILQLSDIHDHLMAVWACLLGGIRPVVVTVPADPARVPGHLERLRHVWELMERPAILTDSAAAAMIGTRLDEARLLSLETLEQAAGDLEAPAPVATTGPVMYLLSSGSTGAPKVIELTDRGLIELALGARDQLGVEPGHATFNWMPLDHSGAFLLYHVAAVFLGATNWHAPTEWILREPLRWLRTVGELGVEHSWAPNFAYRLVAGAASVESGIDLSRVRTLVSGGEQILESVVADFLTATAPSGMTPDRFRPCWGMTETTTAIAFGRYDHPAAVVDVDGRRLVSIGEPSPGAAMRVVGTDGEVLPERTVGALQIRSARVTSGYVGRSEPVTGPDGWFDTGDLAYLADGRLTITGRAKDIIILNGDNHDCHHIEQVVATVPGVVAGLVGAVGVPAVERGSETLGLALVVDPVGLAEPAAPARIARRVARVVSDVLGLSAGIIAVVPESRFPRTGSGKIQRAVIARHLLDGEWTDARASAPTAAPSRHRLLTEVLATCRRVLGYELAADRPLYEQGVDSVRIPQLAEQLSHVVGRPITTTMLLRHPHIEAFVTSLTTLNDTTATPRSAPPPDRRVAIIGMAARFPGADSIEEFWENLCAGRESLRRFTPAELSAAGIAESEYRDPRYVPVSGTLGSGDPEVIGDFDAGLFGISAAEADYLDPQQRLFLEQCHQALESAGYAGTGTERIGLYAGCGMNLYAGRDYRAQASVSDPFTAMQVALGTQPDFLATRVAYRLGLTGPAVTVQTACSTALVAVHHAVGALLAGDADIMIAGASSLHVPATIGYHHVEGTMMSPTGRCRSFDEAADGTVGGNGVACVVLKRLDHAIADGDTIHAVIAGSAVNNDGASKVGFTAPSVSGQVEAITAALDAAGVTADDIGYVEAHGTGTQLGDPLEVQALTEAFAARPGDVTRDRRHALGSVKANIGHLDACAGMAGLIKAVLILRHGRIPPQINFDRWNPAIDPGPFQVHTAAVDWPVEDRPRHASVQALGVGGTNAHLVVAQGPTLDHEPPAGTGGVVLSAHTPQALTELTDRFLDRLDRPEPIEPADILATTALGRRHRPHRLVAFGDTPELLAERLRTDPITGSADTGTTIGFVFSGQGRVTAGAARRLHDTSRVFRDHVDRCVTAIEAELPGFGIADALLTESDTPLPTALVQPALFTLQTGLTALWAELGIRPDHLAGHSVGEYAAWCAAGAFTVEDGARMTAVRGELMAHRSPPGAMLAVRAGRRTVDAAQTVIEGLDLAVVNADQEYVLAGSVEAVEAAADLLDGRSRAVIRLPVHRAFHSRLLDPMLPEFGARLDQVDFTPTTLPVISSRDGRVRQAGFRCDGDYLTNHAREVVRWDLVVRRLADLNCGHVVELGTGTVLTGIGRRGAPQLNWLATDPADIHPAAARLYCDGHSIDWRPLVAGRRVPLPTHPFDRTRHWIPITPPTTA</sequence>
<organism evidence="5 6">
    <name type="scientific">Stackebrandtia endophytica</name>
    <dbReference type="NCBI Taxonomy" id="1496996"/>
    <lineage>
        <taxon>Bacteria</taxon>
        <taxon>Bacillati</taxon>
        <taxon>Actinomycetota</taxon>
        <taxon>Actinomycetes</taxon>
        <taxon>Glycomycetales</taxon>
        <taxon>Glycomycetaceae</taxon>
        <taxon>Stackebrandtia</taxon>
    </lineage>
</organism>
<dbReference type="GO" id="GO:0005886">
    <property type="term" value="C:plasma membrane"/>
    <property type="evidence" value="ECO:0007669"/>
    <property type="project" value="TreeGrafter"/>
</dbReference>
<dbReference type="InterPro" id="IPR020845">
    <property type="entry name" value="AMP-binding_CS"/>
</dbReference>
<dbReference type="PROSITE" id="PS52004">
    <property type="entry name" value="KS3_2"/>
    <property type="match status" value="1"/>
</dbReference>
<dbReference type="Pfam" id="PF02801">
    <property type="entry name" value="Ketoacyl-synt_C"/>
    <property type="match status" value="1"/>
</dbReference>
<evidence type="ECO:0000313" key="5">
    <source>
        <dbReference type="EMBL" id="TQL78970.1"/>
    </source>
</evidence>
<dbReference type="PANTHER" id="PTHR43775">
    <property type="entry name" value="FATTY ACID SYNTHASE"/>
    <property type="match status" value="1"/>
</dbReference>
<dbReference type="InterPro" id="IPR016039">
    <property type="entry name" value="Thiolase-like"/>
</dbReference>
<dbReference type="SUPFAM" id="SSF52151">
    <property type="entry name" value="FabD/lysophospholipase-like"/>
    <property type="match status" value="1"/>
</dbReference>
<dbReference type="Gene3D" id="3.40.47.10">
    <property type="match status" value="1"/>
</dbReference>
<dbReference type="SMART" id="SM00823">
    <property type="entry name" value="PKS_PP"/>
    <property type="match status" value="1"/>
</dbReference>
<feature type="domain" description="Ketosynthase family 3 (KS3)" evidence="4">
    <location>
        <begin position="645"/>
        <end position="1077"/>
    </location>
</feature>
<dbReference type="GO" id="GO:0006633">
    <property type="term" value="P:fatty acid biosynthetic process"/>
    <property type="evidence" value="ECO:0007669"/>
    <property type="project" value="InterPro"/>
</dbReference>
<dbReference type="GO" id="GO:0071770">
    <property type="term" value="P:DIM/DIP cell wall layer assembly"/>
    <property type="evidence" value="ECO:0007669"/>
    <property type="project" value="TreeGrafter"/>
</dbReference>
<proteinExistence type="predicted"/>
<dbReference type="SUPFAM" id="SSF47336">
    <property type="entry name" value="ACP-like"/>
    <property type="match status" value="1"/>
</dbReference>
<dbReference type="InterPro" id="IPR014030">
    <property type="entry name" value="Ketoacyl_synth_N"/>
</dbReference>
<dbReference type="PROSITE" id="PS00455">
    <property type="entry name" value="AMP_BINDING"/>
    <property type="match status" value="1"/>
</dbReference>
<dbReference type="CDD" id="cd00833">
    <property type="entry name" value="PKS"/>
    <property type="match status" value="1"/>
</dbReference>
<dbReference type="SMART" id="SM00825">
    <property type="entry name" value="PKS_KS"/>
    <property type="match status" value="1"/>
</dbReference>
<dbReference type="InParanoid" id="A0A543B2K2"/>
<dbReference type="InterPro" id="IPR016035">
    <property type="entry name" value="Acyl_Trfase/lysoPLipase"/>
</dbReference>
<evidence type="ECO:0000259" key="4">
    <source>
        <dbReference type="PROSITE" id="PS52004"/>
    </source>
</evidence>
<dbReference type="InterPro" id="IPR018201">
    <property type="entry name" value="Ketoacyl_synth_AS"/>
</dbReference>